<evidence type="ECO:0000256" key="4">
    <source>
        <dbReference type="ARBA" id="ARBA00022989"/>
    </source>
</evidence>
<dbReference type="GO" id="GO:0016020">
    <property type="term" value="C:membrane"/>
    <property type="evidence" value="ECO:0007669"/>
    <property type="project" value="UniProtKB-SubCell"/>
</dbReference>
<feature type="transmembrane region" description="Helical" evidence="6">
    <location>
        <begin position="239"/>
        <end position="266"/>
    </location>
</feature>
<dbReference type="Gene3D" id="1.20.1530.20">
    <property type="match status" value="1"/>
</dbReference>
<evidence type="ECO:0000256" key="1">
    <source>
        <dbReference type="ARBA" id="ARBA00004141"/>
    </source>
</evidence>
<keyword evidence="3 6" id="KW-0812">Transmembrane</keyword>
<feature type="transmembrane region" description="Helical" evidence="6">
    <location>
        <begin position="106"/>
        <end position="129"/>
    </location>
</feature>
<protein>
    <recommendedName>
        <fullName evidence="7">Cation/H+ exchanger transmembrane domain-containing protein</fullName>
    </recommendedName>
</protein>
<keyword evidence="5 6" id="KW-0472">Membrane</keyword>
<name>A0A3P6SC46_ANISI</name>
<keyword evidence="9" id="KW-1185">Reference proteome</keyword>
<organism evidence="8 9">
    <name type="scientific">Anisakis simplex</name>
    <name type="common">Herring worm</name>
    <dbReference type="NCBI Taxonomy" id="6269"/>
    <lineage>
        <taxon>Eukaryota</taxon>
        <taxon>Metazoa</taxon>
        <taxon>Ecdysozoa</taxon>
        <taxon>Nematoda</taxon>
        <taxon>Chromadorea</taxon>
        <taxon>Rhabditida</taxon>
        <taxon>Spirurina</taxon>
        <taxon>Ascaridomorpha</taxon>
        <taxon>Ascaridoidea</taxon>
        <taxon>Anisakidae</taxon>
        <taxon>Anisakis</taxon>
        <taxon>Anisakis simplex complex</taxon>
    </lineage>
</organism>
<comment type="subcellular location">
    <subcellularLocation>
        <location evidence="1">Membrane</location>
        <topology evidence="1">Multi-pass membrane protein</topology>
    </subcellularLocation>
</comment>
<feature type="transmembrane region" description="Helical" evidence="6">
    <location>
        <begin position="200"/>
        <end position="219"/>
    </location>
</feature>
<accession>A0A3P6SC46</accession>
<dbReference type="InterPro" id="IPR051843">
    <property type="entry name" value="CPA1_transporter"/>
</dbReference>
<dbReference type="InterPro" id="IPR006153">
    <property type="entry name" value="Cation/H_exchanger_TM"/>
</dbReference>
<evidence type="ECO:0000313" key="9">
    <source>
        <dbReference type="Proteomes" id="UP000267096"/>
    </source>
</evidence>
<feature type="transmembrane region" description="Helical" evidence="6">
    <location>
        <begin position="174"/>
        <end position="195"/>
    </location>
</feature>
<keyword evidence="4 6" id="KW-1133">Transmembrane helix</keyword>
<comment type="similarity">
    <text evidence="2">Belongs to the monovalent cation:proton antiporter 1 (CPA1) transporter (TC 2.A.36) family.</text>
</comment>
<dbReference type="GO" id="GO:1902600">
    <property type="term" value="P:proton transmembrane transport"/>
    <property type="evidence" value="ECO:0007669"/>
    <property type="project" value="InterPro"/>
</dbReference>
<dbReference type="PANTHER" id="PTHR31102:SF1">
    <property type="entry name" value="CATION_H+ EXCHANGER DOMAIN-CONTAINING PROTEIN"/>
    <property type="match status" value="1"/>
</dbReference>
<evidence type="ECO:0000256" key="3">
    <source>
        <dbReference type="ARBA" id="ARBA00022692"/>
    </source>
</evidence>
<evidence type="ECO:0000313" key="8">
    <source>
        <dbReference type="EMBL" id="VDK64605.1"/>
    </source>
</evidence>
<gene>
    <name evidence="8" type="ORF">ASIM_LOCUS18389</name>
</gene>
<feature type="domain" description="Cation/H+ exchanger transmembrane" evidence="7">
    <location>
        <begin position="9"/>
        <end position="271"/>
    </location>
</feature>
<dbReference type="Proteomes" id="UP000267096">
    <property type="component" value="Unassembled WGS sequence"/>
</dbReference>
<dbReference type="GO" id="GO:0015297">
    <property type="term" value="F:antiporter activity"/>
    <property type="evidence" value="ECO:0007669"/>
    <property type="project" value="InterPro"/>
</dbReference>
<sequence>MIVMLIGSIVFGYLVDLCRLPPLLGMLIAGIVFRNAGFVDLFVVKRWGSFLRKAAFVVILLRGGLGLDANALRKLKGACVWLAVMPCTIEAIFVAISAYFLLDLPWIFGLLLGFVLAAVSPAVIVPAMLHITSKNYGVASGVPTLVIAAASVDDVYAITGFSALLSVAFSKGSVLRTIISAPIEVVAGGIFGVLIGNKQLVSKIIFVSTFGLGFLMWYIPEKSSKNVHFARLAVLGQLALLALFGCETLGFDSTGPIAILVGAFVAATQWKKEYSSDVEQVLTVFLLC</sequence>
<reference evidence="8 9" key="1">
    <citation type="submission" date="2018-11" db="EMBL/GenBank/DDBJ databases">
        <authorList>
            <consortium name="Pathogen Informatics"/>
        </authorList>
    </citation>
    <scope>NUCLEOTIDE SEQUENCE [LARGE SCALE GENOMIC DNA]</scope>
</reference>
<dbReference type="EMBL" id="UYRR01035438">
    <property type="protein sequence ID" value="VDK64605.1"/>
    <property type="molecule type" value="Genomic_DNA"/>
</dbReference>
<proteinExistence type="inferred from homology"/>
<evidence type="ECO:0000256" key="5">
    <source>
        <dbReference type="ARBA" id="ARBA00023136"/>
    </source>
</evidence>
<feature type="transmembrane region" description="Helical" evidence="6">
    <location>
        <begin position="20"/>
        <end position="43"/>
    </location>
</feature>
<evidence type="ECO:0000256" key="6">
    <source>
        <dbReference type="SAM" id="Phobius"/>
    </source>
</evidence>
<evidence type="ECO:0000256" key="2">
    <source>
        <dbReference type="ARBA" id="ARBA00007367"/>
    </source>
</evidence>
<dbReference type="OrthoDB" id="423807at2759"/>
<dbReference type="InterPro" id="IPR038770">
    <property type="entry name" value="Na+/solute_symporter_sf"/>
</dbReference>
<evidence type="ECO:0000259" key="7">
    <source>
        <dbReference type="Pfam" id="PF00999"/>
    </source>
</evidence>
<dbReference type="AlphaFoldDB" id="A0A3P6SC46"/>
<dbReference type="Pfam" id="PF00999">
    <property type="entry name" value="Na_H_Exchanger"/>
    <property type="match status" value="1"/>
</dbReference>
<feature type="transmembrane region" description="Helical" evidence="6">
    <location>
        <begin position="141"/>
        <end position="168"/>
    </location>
</feature>
<feature type="transmembrane region" description="Helical" evidence="6">
    <location>
        <begin position="79"/>
        <end position="100"/>
    </location>
</feature>
<dbReference type="PANTHER" id="PTHR31102">
    <property type="match status" value="1"/>
</dbReference>